<evidence type="ECO:0000256" key="1">
    <source>
        <dbReference type="SAM" id="MobiDB-lite"/>
    </source>
</evidence>
<dbReference type="EMBL" id="KI669570">
    <property type="protein sequence ID" value="ETN15761.1"/>
    <property type="molecule type" value="Genomic_DNA"/>
</dbReference>
<dbReference type="AlphaFoldDB" id="W2QS39"/>
<reference evidence="3" key="1">
    <citation type="submission" date="2011-12" db="EMBL/GenBank/DDBJ databases">
        <authorList>
            <consortium name="The Broad Institute Genome Sequencing Platform"/>
            <person name="Russ C."/>
            <person name="Tyler B."/>
            <person name="Panabieres F."/>
            <person name="Shan W."/>
            <person name="Tripathy S."/>
            <person name="Grunwald N."/>
            <person name="Machado M."/>
            <person name="Young S.K."/>
            <person name="Zeng Q."/>
            <person name="Gargeya S."/>
            <person name="Fitzgerald M."/>
            <person name="Haas B."/>
            <person name="Abouelleil A."/>
            <person name="Alvarado L."/>
            <person name="Arachchi H.M."/>
            <person name="Berlin A."/>
            <person name="Chapman S.B."/>
            <person name="Gearin G."/>
            <person name="Goldberg J."/>
            <person name="Griggs A."/>
            <person name="Gujja S."/>
            <person name="Hansen M."/>
            <person name="Heiman D."/>
            <person name="Howarth C."/>
            <person name="Larimer J."/>
            <person name="Lui A."/>
            <person name="MacDonald P.J.P."/>
            <person name="McCowen C."/>
            <person name="Montmayeur A."/>
            <person name="Murphy C."/>
            <person name="Neiman D."/>
            <person name="Pearson M."/>
            <person name="Priest M."/>
            <person name="Roberts A."/>
            <person name="Saif S."/>
            <person name="Shea T."/>
            <person name="Sisk P."/>
            <person name="Stolte C."/>
            <person name="Sykes S."/>
            <person name="Wortman J."/>
            <person name="Nusbaum C."/>
            <person name="Birren B."/>
        </authorList>
    </citation>
    <scope>NUCLEOTIDE SEQUENCE [LARGE SCALE GENOMIC DNA]</scope>
    <source>
        <strain evidence="3">INRA-310</strain>
    </source>
</reference>
<organism evidence="2 3">
    <name type="scientific">Phytophthora nicotianae (strain INRA-310)</name>
    <name type="common">Phytophthora parasitica</name>
    <dbReference type="NCBI Taxonomy" id="761204"/>
    <lineage>
        <taxon>Eukaryota</taxon>
        <taxon>Sar</taxon>
        <taxon>Stramenopiles</taxon>
        <taxon>Oomycota</taxon>
        <taxon>Peronosporomycetes</taxon>
        <taxon>Peronosporales</taxon>
        <taxon>Peronosporaceae</taxon>
        <taxon>Phytophthora</taxon>
    </lineage>
</organism>
<sequence>MATKRPRLDAEDDPGPNSQVRKIEDISLELSHLTTETKRRRQDVAARRAANADKDVSVVKISLKSFCTEQSKMLPWEEVLKDMNKMVLEAYVLANTHIVRLSVRNMPTKKTASLEQLEAYVKFMTPRMDLLLDFRMHKPFRKLRFRRYILAKKKLRQLCQRLTAQAGRRTVVGFGDWSNTDVSGLIKKCPAGPVNSFRRELKKHCRVETIDEFRTSKLHSVCHCKMKNQYSKRLCKKDGVERTLKVHSVLHCTNNGCHGMTVNRDENALKNMLMLLIECKLCGQPRPLAFSRPRT</sequence>
<feature type="region of interest" description="Disordered" evidence="1">
    <location>
        <begin position="1"/>
        <end position="24"/>
    </location>
</feature>
<dbReference type="VEuPathDB" id="FungiDB:PPTG_06968"/>
<dbReference type="RefSeq" id="XP_008899272.1">
    <property type="nucleotide sequence ID" value="XM_008901024.1"/>
</dbReference>
<proteinExistence type="predicted"/>
<protein>
    <submittedName>
        <fullName evidence="2">Uncharacterized protein</fullName>
    </submittedName>
</protein>
<evidence type="ECO:0000313" key="3">
    <source>
        <dbReference type="Proteomes" id="UP000018817"/>
    </source>
</evidence>
<dbReference type="Proteomes" id="UP000018817">
    <property type="component" value="Unassembled WGS sequence"/>
</dbReference>
<reference evidence="2 3" key="2">
    <citation type="submission" date="2013-11" db="EMBL/GenBank/DDBJ databases">
        <title>The Genome Sequence of Phytophthora parasitica INRA-310.</title>
        <authorList>
            <consortium name="The Broad Institute Genomics Platform"/>
            <person name="Russ C."/>
            <person name="Tyler B."/>
            <person name="Panabieres F."/>
            <person name="Shan W."/>
            <person name="Tripathy S."/>
            <person name="Grunwald N."/>
            <person name="Machado M."/>
            <person name="Johnson C.S."/>
            <person name="Arredondo F."/>
            <person name="Hong C."/>
            <person name="Coffey M."/>
            <person name="Young S.K."/>
            <person name="Zeng Q."/>
            <person name="Gargeya S."/>
            <person name="Fitzgerald M."/>
            <person name="Abouelleil A."/>
            <person name="Alvarado L."/>
            <person name="Chapman S.B."/>
            <person name="Gainer-Dewar J."/>
            <person name="Goldberg J."/>
            <person name="Griggs A."/>
            <person name="Gujja S."/>
            <person name="Hansen M."/>
            <person name="Howarth C."/>
            <person name="Imamovic A."/>
            <person name="Ireland A."/>
            <person name="Larimer J."/>
            <person name="McCowan C."/>
            <person name="Murphy C."/>
            <person name="Pearson M."/>
            <person name="Poon T.W."/>
            <person name="Priest M."/>
            <person name="Roberts A."/>
            <person name="Saif S."/>
            <person name="Shea T."/>
            <person name="Sykes S."/>
            <person name="Wortman J."/>
            <person name="Nusbaum C."/>
            <person name="Birren B."/>
        </authorList>
    </citation>
    <scope>NUCLEOTIDE SEQUENCE [LARGE SCALE GENOMIC DNA]</scope>
    <source>
        <strain evidence="2 3">INRA-310</strain>
    </source>
</reference>
<accession>W2QS39</accession>
<gene>
    <name evidence="2" type="ORF">PPTG_06968</name>
</gene>
<name>W2QS39_PHYN3</name>
<dbReference type="GeneID" id="20176892"/>
<evidence type="ECO:0000313" key="2">
    <source>
        <dbReference type="EMBL" id="ETN15761.1"/>
    </source>
</evidence>